<reference evidence="2 3" key="1">
    <citation type="submission" date="2019-03" db="EMBL/GenBank/DDBJ databases">
        <title>Subsurface microbial communities from deep shales in Ohio and West Virginia, USA.</title>
        <authorList>
            <person name="Wrighton K."/>
        </authorList>
    </citation>
    <scope>NUCLEOTIDE SEQUENCE [LARGE SCALE GENOMIC DNA]</scope>
    <source>
        <strain evidence="2 3">DSMZ 11287</strain>
    </source>
</reference>
<dbReference type="RefSeq" id="WP_166667672.1">
    <property type="nucleotide sequence ID" value="NZ_SOEF01000006.1"/>
</dbReference>
<evidence type="ECO:0000259" key="1">
    <source>
        <dbReference type="PROSITE" id="PS51832"/>
    </source>
</evidence>
<dbReference type="GO" id="GO:0016740">
    <property type="term" value="F:transferase activity"/>
    <property type="evidence" value="ECO:0007669"/>
    <property type="project" value="UniProtKB-KW"/>
</dbReference>
<dbReference type="SMART" id="SM00471">
    <property type="entry name" value="HDc"/>
    <property type="match status" value="2"/>
</dbReference>
<name>A0A4R8GW24_9FIRM</name>
<dbReference type="Pfam" id="PF13487">
    <property type="entry name" value="HD_5"/>
    <property type="match status" value="1"/>
</dbReference>
<dbReference type="InterPro" id="IPR006674">
    <property type="entry name" value="HD_domain"/>
</dbReference>
<dbReference type="SUPFAM" id="SSF109604">
    <property type="entry name" value="HD-domain/PDEase-like"/>
    <property type="match status" value="2"/>
</dbReference>
<dbReference type="PANTHER" id="PTHR43155:SF1">
    <property type="entry name" value="3'3'-CGAMP-SPECIFIC PHOSPHODIESTERASE 1"/>
    <property type="match status" value="1"/>
</dbReference>
<gene>
    <name evidence="2" type="ORF">C7954_10655</name>
</gene>
<dbReference type="Proteomes" id="UP000295472">
    <property type="component" value="Unassembled WGS sequence"/>
</dbReference>
<dbReference type="InterPro" id="IPR003607">
    <property type="entry name" value="HD/PDEase_dom"/>
</dbReference>
<dbReference type="InterPro" id="IPR006675">
    <property type="entry name" value="HDIG_dom"/>
</dbReference>
<feature type="domain" description="HD-GYP" evidence="1">
    <location>
        <begin position="199"/>
        <end position="395"/>
    </location>
</feature>
<dbReference type="Pfam" id="PF01966">
    <property type="entry name" value="HD"/>
    <property type="match status" value="1"/>
</dbReference>
<proteinExistence type="predicted"/>
<comment type="caution">
    <text evidence="2">The sequence shown here is derived from an EMBL/GenBank/DDBJ whole genome shotgun (WGS) entry which is preliminary data.</text>
</comment>
<organism evidence="2 3">
    <name type="scientific">Halanaerobium congolense</name>
    <dbReference type="NCBI Taxonomy" id="54121"/>
    <lineage>
        <taxon>Bacteria</taxon>
        <taxon>Bacillati</taxon>
        <taxon>Bacillota</taxon>
        <taxon>Clostridia</taxon>
        <taxon>Halanaerobiales</taxon>
        <taxon>Halanaerobiaceae</taxon>
        <taxon>Halanaerobium</taxon>
    </lineage>
</organism>
<dbReference type="CDD" id="cd00077">
    <property type="entry name" value="HDc"/>
    <property type="match status" value="2"/>
</dbReference>
<dbReference type="InterPro" id="IPR037522">
    <property type="entry name" value="HD_GYP_dom"/>
</dbReference>
<dbReference type="NCBIfam" id="TIGR00277">
    <property type="entry name" value="HDIG"/>
    <property type="match status" value="1"/>
</dbReference>
<dbReference type="Gene3D" id="1.10.3210.10">
    <property type="entry name" value="Hypothetical protein af1432"/>
    <property type="match status" value="2"/>
</dbReference>
<sequence length="426" mass="49773">MKENYNFYNIIKSLSYAMDLISKTLVGHHKRVAYVSYRFGLKLGLDIKEMKKLIAASLLHDLGIFYLDQEYQDLNSDDENNFHAEVGYKLLEQNYFDPEIADIIRYHHHDYSNNQNQLSNIIHLADRIVVLISDGKSVLNQVNHIKKVIENNKEQFCPECLKLFPELIENEAFCLDIISEKVISKELDNFFEDIDWKLDLDELINVSKLISHITDFRSPFTAAHSQGLAAVAPALAEKYNYSKRECKEIKAAAYLHDIGKLMVPTEILNKKGKPTKKEWNILRSHTYYTYQALSTSPKLDKIRNMAAYHHEKLDGTGYPFQLDKKDLNLSERIMAVADIFTAITEDRPYRKGMKKNKVEKILTEMSLSNKIDKDIVATLLENYNEINQLRIEKQKNASDYYQDFREKINEKRLFYLLKETSNELYK</sequence>
<protein>
    <submittedName>
        <fullName evidence="2">Putative nucleotidyltransferase with HDIG domain</fullName>
    </submittedName>
</protein>
<accession>A0A4R8GW24</accession>
<keyword evidence="2" id="KW-0808">Transferase</keyword>
<evidence type="ECO:0000313" key="3">
    <source>
        <dbReference type="Proteomes" id="UP000295472"/>
    </source>
</evidence>
<dbReference type="AlphaFoldDB" id="A0A4R8GW24"/>
<evidence type="ECO:0000313" key="2">
    <source>
        <dbReference type="EMBL" id="TDX46413.1"/>
    </source>
</evidence>
<dbReference type="GeneID" id="57012126"/>
<dbReference type="EMBL" id="SOEF01000006">
    <property type="protein sequence ID" value="TDX46413.1"/>
    <property type="molecule type" value="Genomic_DNA"/>
</dbReference>
<dbReference type="PROSITE" id="PS51832">
    <property type="entry name" value="HD_GYP"/>
    <property type="match status" value="1"/>
</dbReference>
<dbReference type="PANTHER" id="PTHR43155">
    <property type="entry name" value="CYCLIC DI-GMP PHOSPHODIESTERASE PA4108-RELATED"/>
    <property type="match status" value="1"/>
</dbReference>